<dbReference type="SUPFAM" id="SSF51556">
    <property type="entry name" value="Metallo-dependent hydrolases"/>
    <property type="match status" value="1"/>
</dbReference>
<dbReference type="PANTHER" id="PTHR46124">
    <property type="entry name" value="D-AMINOACYL-TRNA DEACYLASE"/>
    <property type="match status" value="1"/>
</dbReference>
<dbReference type="AlphaFoldDB" id="A0A1I3MZ24"/>
<name>A0A1I3MZ24_9BACT</name>
<feature type="binding site" evidence="1">
    <location>
        <position position="120"/>
    </location>
    <ligand>
        <name>a divalent metal cation</name>
        <dbReference type="ChEBI" id="CHEBI:60240"/>
        <label>1</label>
    </ligand>
</feature>
<gene>
    <name evidence="2" type="ORF">SAMN04488082_101123</name>
</gene>
<dbReference type="Pfam" id="PF01026">
    <property type="entry name" value="TatD_DNase"/>
    <property type="match status" value="1"/>
</dbReference>
<feature type="binding site" evidence="1">
    <location>
        <position position="35"/>
    </location>
    <ligand>
        <name>a divalent metal cation</name>
        <dbReference type="ChEBI" id="CHEBI:60240"/>
        <label>1</label>
    </ligand>
</feature>
<feature type="binding site" evidence="1">
    <location>
        <position position="37"/>
    </location>
    <ligand>
        <name>a divalent metal cation</name>
        <dbReference type="ChEBI" id="CHEBI:60240"/>
        <label>1</label>
    </ligand>
</feature>
<dbReference type="PIRSF" id="PIRSF005902">
    <property type="entry name" value="DNase_TatD"/>
    <property type="match status" value="1"/>
</dbReference>
<proteinExistence type="predicted"/>
<accession>A0A1I3MZ24</accession>
<evidence type="ECO:0000313" key="3">
    <source>
        <dbReference type="Proteomes" id="UP000198635"/>
    </source>
</evidence>
<dbReference type="EMBL" id="FORX01000001">
    <property type="protein sequence ID" value="SFJ02248.1"/>
    <property type="molecule type" value="Genomic_DNA"/>
</dbReference>
<protein>
    <submittedName>
        <fullName evidence="2">TatD DNase family protein</fullName>
    </submittedName>
</protein>
<dbReference type="STRING" id="52560.SAMN04488082_101123"/>
<dbReference type="InterPro" id="IPR001130">
    <property type="entry name" value="TatD-like"/>
</dbReference>
<reference evidence="3" key="1">
    <citation type="submission" date="2016-10" db="EMBL/GenBank/DDBJ databases">
        <authorList>
            <person name="Varghese N."/>
            <person name="Submissions S."/>
        </authorList>
    </citation>
    <scope>NUCLEOTIDE SEQUENCE [LARGE SCALE GENOMIC DNA]</scope>
    <source>
        <strain evidence="3">DSM 5918</strain>
    </source>
</reference>
<keyword evidence="3" id="KW-1185">Reference proteome</keyword>
<keyword evidence="1" id="KW-0479">Metal-binding</keyword>
<evidence type="ECO:0000313" key="2">
    <source>
        <dbReference type="EMBL" id="SFJ02248.1"/>
    </source>
</evidence>
<sequence length="290" mass="31289">MRTPGGGVNSCDSNHGMSMANSFHVSDAPGLVDAHCHLQDGFLRHALEPALIRARAAGVRMMCCNGTHEGDWDYVLGLGRSHADICVSLGLHPWYVAERGPGWLARLEELVAGNPVGVGEIGLDNALEERNDAEQEEVFLAQMELAARYGRPVTVHCRKAFGRLADLVGGMQRRPPFMMLHAYAGSHEMVPVFEKLGFHISICASITRTANRKARTACTKVSPERLLVESDSPAIAPVGVDFERNEPAYLPMVVEVLAELRGERPEGVAAQTAANARAFFGCCESGGALT</sequence>
<dbReference type="GO" id="GO:0046872">
    <property type="term" value="F:metal ion binding"/>
    <property type="evidence" value="ECO:0007669"/>
    <property type="project" value="UniProtKB-KW"/>
</dbReference>
<dbReference type="GO" id="GO:0016788">
    <property type="term" value="F:hydrolase activity, acting on ester bonds"/>
    <property type="evidence" value="ECO:0007669"/>
    <property type="project" value="InterPro"/>
</dbReference>
<feature type="binding site" evidence="1">
    <location>
        <position position="156"/>
    </location>
    <ligand>
        <name>a divalent metal cation</name>
        <dbReference type="ChEBI" id="CHEBI:60240"/>
        <label>2</label>
    </ligand>
</feature>
<organism evidence="2 3">
    <name type="scientific">Desulfomicrobium apsheronum</name>
    <dbReference type="NCBI Taxonomy" id="52560"/>
    <lineage>
        <taxon>Bacteria</taxon>
        <taxon>Pseudomonadati</taxon>
        <taxon>Thermodesulfobacteriota</taxon>
        <taxon>Desulfovibrionia</taxon>
        <taxon>Desulfovibrionales</taxon>
        <taxon>Desulfomicrobiaceae</taxon>
        <taxon>Desulfomicrobium</taxon>
    </lineage>
</organism>
<feature type="binding site" evidence="1">
    <location>
        <position position="181"/>
    </location>
    <ligand>
        <name>a divalent metal cation</name>
        <dbReference type="ChEBI" id="CHEBI:60240"/>
        <label>2</label>
    </ligand>
</feature>
<dbReference type="Proteomes" id="UP000198635">
    <property type="component" value="Unassembled WGS sequence"/>
</dbReference>
<dbReference type="Gene3D" id="3.20.20.140">
    <property type="entry name" value="Metal-dependent hydrolases"/>
    <property type="match status" value="1"/>
</dbReference>
<evidence type="ECO:0000256" key="1">
    <source>
        <dbReference type="PIRSR" id="PIRSR005902-1"/>
    </source>
</evidence>
<dbReference type="GO" id="GO:0005829">
    <property type="term" value="C:cytosol"/>
    <property type="evidence" value="ECO:0007669"/>
    <property type="project" value="TreeGrafter"/>
</dbReference>
<feature type="binding site" evidence="1">
    <location>
        <position position="231"/>
    </location>
    <ligand>
        <name>a divalent metal cation</name>
        <dbReference type="ChEBI" id="CHEBI:60240"/>
        <label>1</label>
    </ligand>
</feature>
<dbReference type="OrthoDB" id="9810005at2"/>
<dbReference type="CDD" id="cd01310">
    <property type="entry name" value="TatD_DNAse"/>
    <property type="match status" value="1"/>
</dbReference>
<dbReference type="PANTHER" id="PTHR46124:SF3">
    <property type="entry name" value="HYDROLASE"/>
    <property type="match status" value="1"/>
</dbReference>
<dbReference type="InterPro" id="IPR032466">
    <property type="entry name" value="Metal_Hydrolase"/>
</dbReference>